<gene>
    <name evidence="1" type="ORF">QBC34DRAFT_403156</name>
</gene>
<reference evidence="1" key="2">
    <citation type="submission" date="2023-05" db="EMBL/GenBank/DDBJ databases">
        <authorList>
            <consortium name="Lawrence Berkeley National Laboratory"/>
            <person name="Steindorff A."/>
            <person name="Hensen N."/>
            <person name="Bonometti L."/>
            <person name="Westerberg I."/>
            <person name="Brannstrom I.O."/>
            <person name="Guillou S."/>
            <person name="Cros-Aarteil S."/>
            <person name="Calhoun S."/>
            <person name="Haridas S."/>
            <person name="Kuo A."/>
            <person name="Mondo S."/>
            <person name="Pangilinan J."/>
            <person name="Riley R."/>
            <person name="Labutti K."/>
            <person name="Andreopoulos B."/>
            <person name="Lipzen A."/>
            <person name="Chen C."/>
            <person name="Yanf M."/>
            <person name="Daum C."/>
            <person name="Ng V."/>
            <person name="Clum A."/>
            <person name="Ohm R."/>
            <person name="Martin F."/>
            <person name="Silar P."/>
            <person name="Natvig D."/>
            <person name="Lalanne C."/>
            <person name="Gautier V."/>
            <person name="Ament-Velasquez S.L."/>
            <person name="Kruys A."/>
            <person name="Hutchinson M.I."/>
            <person name="Powell A.J."/>
            <person name="Barry K."/>
            <person name="Miller A.N."/>
            <person name="Grigoriev I.V."/>
            <person name="Debuchy R."/>
            <person name="Gladieux P."/>
            <person name="Thoren M.H."/>
            <person name="Johannesson H."/>
        </authorList>
    </citation>
    <scope>NUCLEOTIDE SEQUENCE</scope>
    <source>
        <strain evidence="1">PSN243</strain>
    </source>
</reference>
<dbReference type="AlphaFoldDB" id="A0AAV9GRG3"/>
<sequence length="155" mass="17601">MPDTYRGQVILQRMQYTDELKVYREPLPTAKHKRRLKWYTTALLCTNRQVCAEAVPILYSQHEFVVCVRNQSGIAHLTKLESFLTSIGSVNAGYLTTVQMTFPRITRIEHTEDGTNVVAQLNGIPSLRSVFLEDTDEVADGVMEIMRGLGWNPLS</sequence>
<organism evidence="1 2">
    <name type="scientific">Podospora aff. communis PSN243</name>
    <dbReference type="NCBI Taxonomy" id="3040156"/>
    <lineage>
        <taxon>Eukaryota</taxon>
        <taxon>Fungi</taxon>
        <taxon>Dikarya</taxon>
        <taxon>Ascomycota</taxon>
        <taxon>Pezizomycotina</taxon>
        <taxon>Sordariomycetes</taxon>
        <taxon>Sordariomycetidae</taxon>
        <taxon>Sordariales</taxon>
        <taxon>Podosporaceae</taxon>
        <taxon>Podospora</taxon>
    </lineage>
</organism>
<comment type="caution">
    <text evidence="1">The sequence shown here is derived from an EMBL/GenBank/DDBJ whole genome shotgun (WGS) entry which is preliminary data.</text>
</comment>
<accession>A0AAV9GRG3</accession>
<keyword evidence="2" id="KW-1185">Reference proteome</keyword>
<dbReference type="EMBL" id="MU865933">
    <property type="protein sequence ID" value="KAK4450256.1"/>
    <property type="molecule type" value="Genomic_DNA"/>
</dbReference>
<evidence type="ECO:0000313" key="1">
    <source>
        <dbReference type="EMBL" id="KAK4450256.1"/>
    </source>
</evidence>
<evidence type="ECO:0000313" key="2">
    <source>
        <dbReference type="Proteomes" id="UP001321760"/>
    </source>
</evidence>
<reference evidence="1" key="1">
    <citation type="journal article" date="2023" name="Mol. Phylogenet. Evol.">
        <title>Genome-scale phylogeny and comparative genomics of the fungal order Sordariales.</title>
        <authorList>
            <person name="Hensen N."/>
            <person name="Bonometti L."/>
            <person name="Westerberg I."/>
            <person name="Brannstrom I.O."/>
            <person name="Guillou S."/>
            <person name="Cros-Aarteil S."/>
            <person name="Calhoun S."/>
            <person name="Haridas S."/>
            <person name="Kuo A."/>
            <person name="Mondo S."/>
            <person name="Pangilinan J."/>
            <person name="Riley R."/>
            <person name="LaButti K."/>
            <person name="Andreopoulos B."/>
            <person name="Lipzen A."/>
            <person name="Chen C."/>
            <person name="Yan M."/>
            <person name="Daum C."/>
            <person name="Ng V."/>
            <person name="Clum A."/>
            <person name="Steindorff A."/>
            <person name="Ohm R.A."/>
            <person name="Martin F."/>
            <person name="Silar P."/>
            <person name="Natvig D.O."/>
            <person name="Lalanne C."/>
            <person name="Gautier V."/>
            <person name="Ament-Velasquez S.L."/>
            <person name="Kruys A."/>
            <person name="Hutchinson M.I."/>
            <person name="Powell A.J."/>
            <person name="Barry K."/>
            <person name="Miller A.N."/>
            <person name="Grigoriev I.V."/>
            <person name="Debuchy R."/>
            <person name="Gladieux P."/>
            <person name="Hiltunen Thoren M."/>
            <person name="Johannesson H."/>
        </authorList>
    </citation>
    <scope>NUCLEOTIDE SEQUENCE</scope>
    <source>
        <strain evidence="1">PSN243</strain>
    </source>
</reference>
<dbReference type="Proteomes" id="UP001321760">
    <property type="component" value="Unassembled WGS sequence"/>
</dbReference>
<name>A0AAV9GRG3_9PEZI</name>
<protein>
    <submittedName>
        <fullName evidence="1">Uncharacterized protein</fullName>
    </submittedName>
</protein>
<proteinExistence type="predicted"/>